<organism evidence="6 7">
    <name type="scientific">Hypocrea virens (strain Gv29-8 / FGSC 10586)</name>
    <name type="common">Gliocladium virens</name>
    <name type="synonym">Trichoderma virens</name>
    <dbReference type="NCBI Taxonomy" id="413071"/>
    <lineage>
        <taxon>Eukaryota</taxon>
        <taxon>Fungi</taxon>
        <taxon>Dikarya</taxon>
        <taxon>Ascomycota</taxon>
        <taxon>Pezizomycotina</taxon>
        <taxon>Sordariomycetes</taxon>
        <taxon>Hypocreomycetidae</taxon>
        <taxon>Hypocreales</taxon>
        <taxon>Hypocreaceae</taxon>
        <taxon>Trichoderma</taxon>
    </lineage>
</organism>
<dbReference type="STRING" id="413071.G9NAF0"/>
<evidence type="ECO:0000313" key="6">
    <source>
        <dbReference type="EMBL" id="EHK15811.1"/>
    </source>
</evidence>
<proteinExistence type="inferred from homology"/>
<sequence length="530" mass="58424">MTEALEQTPLIPRGPSDKEKKYDRQLRLWAASGQAALESANLLLINSGAGTAGVETLKNLVLPGIGKFTIADDAVVQDVDLGVNFFLDESCLGKSRAQCCTELLLELNPEVDGVWNSTDSASLQQLLDASEAFTMIIYSLPLQPGMLEAIEAYGRQHRTPLVAIHSVGFYSYFRITLPGTFPIVDTHPDETATTDLRLLAPWPELSAFSNEMTKDIDNLDHHEHGHLPMVVILLHYLDVWKQEHDGAYPTSYEEKTEFRQLISNATRRDNPEGGEENFDEAFAAVMKHVSLPPVPSSLKQVFDYEHKDEQESKSSFWIIAEALKQFYTEHQCLPVTGSLPDMKAQSSVYIKLQNVYKDKARQDVNDVLARVHKLSGGENIRLAEVELFCKNARFIKLINTTGDAPPSMTEIIELELGRDEIAAIAGPEVPTSLIPIYLALSASSHASAASADEIITAVCQKAPALEGNERLTQVAQELSRAAGGELHNISAVIGGMVAQEVIKIITNQYVPIENTCIFDGIESRCQVLRL</sequence>
<name>G9NAF0_HYPVG</name>
<dbReference type="InParanoid" id="G9NAF0"/>
<dbReference type="PANTHER" id="PTHR10953:SF29">
    <property type="entry name" value="NEDD8-ACTIVATING ENZYME E1 REGULATORY SUBUNIT"/>
    <property type="match status" value="1"/>
</dbReference>
<dbReference type="Gene3D" id="3.40.50.720">
    <property type="entry name" value="NAD(P)-binding Rossmann-like Domain"/>
    <property type="match status" value="1"/>
</dbReference>
<comment type="function">
    <text evidence="4">Regulatory subunit of the dimeric UBA3-ULA1 E1 enzyme.</text>
</comment>
<dbReference type="PANTHER" id="PTHR10953">
    <property type="entry name" value="UBIQUITIN-ACTIVATING ENZYME E1"/>
    <property type="match status" value="1"/>
</dbReference>
<dbReference type="UniPathway" id="UPA00885"/>
<dbReference type="SUPFAM" id="SSF69572">
    <property type="entry name" value="Activating enzymes of the ubiquitin-like proteins"/>
    <property type="match status" value="1"/>
</dbReference>
<dbReference type="Gene3D" id="3.40.50.12550">
    <property type="entry name" value="Ubiquitin-activating enzyme E1, inactive adenylation domain, subdomain 2"/>
    <property type="match status" value="1"/>
</dbReference>
<comment type="caution">
    <text evidence="6">The sequence shown here is derived from an EMBL/GenBank/DDBJ whole genome shotgun (WGS) entry which is preliminary data.</text>
</comment>
<feature type="domain" description="THIF-type NAD/FAD binding fold" evidence="5">
    <location>
        <begin position="22"/>
        <end position="527"/>
    </location>
</feature>
<evidence type="ECO:0000256" key="4">
    <source>
        <dbReference type="PIRNR" id="PIRNR039099"/>
    </source>
</evidence>
<dbReference type="Pfam" id="PF00899">
    <property type="entry name" value="ThiF"/>
    <property type="match status" value="1"/>
</dbReference>
<dbReference type="OMA" id="KLITHQY"/>
<dbReference type="VEuPathDB" id="FungiDB:TRIVIDRAFT_40269"/>
<dbReference type="GeneID" id="25793898"/>
<dbReference type="GO" id="GO:0045116">
    <property type="term" value="P:protein neddylation"/>
    <property type="evidence" value="ECO:0007669"/>
    <property type="project" value="UniProtKB-UniRule"/>
</dbReference>
<dbReference type="InterPro" id="IPR000594">
    <property type="entry name" value="ThiF_NAD_FAD-bd"/>
</dbReference>
<dbReference type="AlphaFoldDB" id="G9NAF0"/>
<gene>
    <name evidence="6" type="ORF">TRIVIDRAFT_40269</name>
</gene>
<dbReference type="InterPro" id="IPR045886">
    <property type="entry name" value="ThiF/MoeB/HesA"/>
</dbReference>
<dbReference type="eggNOG" id="KOG2016">
    <property type="taxonomic scope" value="Eukaryota"/>
</dbReference>
<dbReference type="PIRSF" id="PIRSF039099">
    <property type="entry name" value="APP-BP1"/>
    <property type="match status" value="1"/>
</dbReference>
<dbReference type="InterPro" id="IPR030667">
    <property type="entry name" value="APP-BP1"/>
</dbReference>
<evidence type="ECO:0000259" key="5">
    <source>
        <dbReference type="Pfam" id="PF00899"/>
    </source>
</evidence>
<evidence type="ECO:0000313" key="7">
    <source>
        <dbReference type="Proteomes" id="UP000007115"/>
    </source>
</evidence>
<keyword evidence="3 4" id="KW-0833">Ubl conjugation pathway</keyword>
<dbReference type="HOGENOM" id="CLU_019618_1_0_1"/>
<dbReference type="OrthoDB" id="1708823at2759"/>
<evidence type="ECO:0000256" key="2">
    <source>
        <dbReference type="ARBA" id="ARBA00006868"/>
    </source>
</evidence>
<comment type="similarity">
    <text evidence="2 4">Belongs to the ubiquitin-activating E1 family. ULA1 subfamily.</text>
</comment>
<dbReference type="InterPro" id="IPR035985">
    <property type="entry name" value="Ubiquitin-activating_enz"/>
</dbReference>
<evidence type="ECO:0000256" key="1">
    <source>
        <dbReference type="ARBA" id="ARBA00005032"/>
    </source>
</evidence>
<comment type="pathway">
    <text evidence="1 4">Protein modification; protein neddylation.</text>
</comment>
<protein>
    <recommendedName>
        <fullName evidence="4">NEDD8-activating enzyme E1 regulatory subunit</fullName>
    </recommendedName>
</protein>
<evidence type="ECO:0000256" key="3">
    <source>
        <dbReference type="ARBA" id="ARBA00022786"/>
    </source>
</evidence>
<keyword evidence="7" id="KW-1185">Reference proteome</keyword>
<reference evidence="6 7" key="1">
    <citation type="journal article" date="2011" name="Genome Biol.">
        <title>Comparative genome sequence analysis underscores mycoparasitism as the ancestral life style of Trichoderma.</title>
        <authorList>
            <person name="Kubicek C.P."/>
            <person name="Herrera-Estrella A."/>
            <person name="Seidl-Seiboth V."/>
            <person name="Martinez D.A."/>
            <person name="Druzhinina I.S."/>
            <person name="Thon M."/>
            <person name="Zeilinger S."/>
            <person name="Casas-Flores S."/>
            <person name="Horwitz B.A."/>
            <person name="Mukherjee P.K."/>
            <person name="Mukherjee M."/>
            <person name="Kredics L."/>
            <person name="Alcaraz L.D."/>
            <person name="Aerts A."/>
            <person name="Antal Z."/>
            <person name="Atanasova L."/>
            <person name="Cervantes-Badillo M.G."/>
            <person name="Challacombe J."/>
            <person name="Chertkov O."/>
            <person name="McCluskey K."/>
            <person name="Coulpier F."/>
            <person name="Deshpande N."/>
            <person name="von Doehren H."/>
            <person name="Ebbole D.J."/>
            <person name="Esquivel-Naranjo E.U."/>
            <person name="Fekete E."/>
            <person name="Flipphi M."/>
            <person name="Glaser F."/>
            <person name="Gomez-Rodriguez E.Y."/>
            <person name="Gruber S."/>
            <person name="Han C."/>
            <person name="Henrissat B."/>
            <person name="Hermosa R."/>
            <person name="Hernandez-Onate M."/>
            <person name="Karaffa L."/>
            <person name="Kosti I."/>
            <person name="Le Crom S."/>
            <person name="Lindquist E."/>
            <person name="Lucas S."/>
            <person name="Luebeck M."/>
            <person name="Luebeck P.S."/>
            <person name="Margeot A."/>
            <person name="Metz B."/>
            <person name="Misra M."/>
            <person name="Nevalainen H."/>
            <person name="Omann M."/>
            <person name="Packer N."/>
            <person name="Perrone G."/>
            <person name="Uresti-Rivera E.E."/>
            <person name="Salamov A."/>
            <person name="Schmoll M."/>
            <person name="Seiboth B."/>
            <person name="Shapiro H."/>
            <person name="Sukno S."/>
            <person name="Tamayo-Ramos J.A."/>
            <person name="Tisch D."/>
            <person name="Wiest A."/>
            <person name="Wilkinson H.H."/>
            <person name="Zhang M."/>
            <person name="Coutinho P.M."/>
            <person name="Kenerley C.M."/>
            <person name="Monte E."/>
            <person name="Baker S.E."/>
            <person name="Grigoriev I.V."/>
        </authorList>
    </citation>
    <scope>NUCLEOTIDE SEQUENCE [LARGE SCALE GENOMIC DNA]</scope>
    <source>
        <strain evidence="7">Gv29-8 / FGSC 10586</strain>
    </source>
</reference>
<dbReference type="GO" id="GO:0005737">
    <property type="term" value="C:cytoplasm"/>
    <property type="evidence" value="ECO:0007669"/>
    <property type="project" value="TreeGrafter"/>
</dbReference>
<dbReference type="GO" id="GO:0019781">
    <property type="term" value="F:NEDD8 activating enzyme activity"/>
    <property type="evidence" value="ECO:0007669"/>
    <property type="project" value="UniProtKB-UniRule"/>
</dbReference>
<dbReference type="Proteomes" id="UP000007115">
    <property type="component" value="Unassembled WGS sequence"/>
</dbReference>
<accession>G9NAF0</accession>
<dbReference type="RefSeq" id="XP_013950025.1">
    <property type="nucleotide sequence ID" value="XM_014094550.1"/>
</dbReference>
<dbReference type="EMBL" id="ABDF02000091">
    <property type="protein sequence ID" value="EHK15811.1"/>
    <property type="molecule type" value="Genomic_DNA"/>
</dbReference>